<name>A0A239TPH9_9FIRM</name>
<evidence type="ECO:0000313" key="3">
    <source>
        <dbReference type="Proteomes" id="UP000215383"/>
    </source>
</evidence>
<sequence length="423" mass="48540">MNKFNTADKVLCIVFVLFLIFLGLRIVFPNNLVLEFLLFCAEAALVGGIADWFAVTALFKKPLGFPFHTAILPRRRAQFINSCIRMLQTEFLSKKKIYKRICNADLLSKGLIWLRQPENKKYLVHTIMQFIVEKIRKFDLKAIAHNNCSKLSTTVMNESMSELSSKLIDVLTTTQNSQMAVDKGVSLLRNYFTDEDGEKRILNFIEAYQRQYAKGGVSSFMLSIALATNTLDPEELAQIIHRRLLKILEEASQKDSELYSSLVDLYNNLLHQIHENEEWTNSLNNLRDNFVTSGTLEKILYNSIKNFCDYLLSNSDESNKLHLAIEEIFSTEIDNCIDKLNTNNEFKAKINRFIMDVLHRTALKGEDVILELARKFLEGLSDKQLNELVYNKVETDMIWIRLNGSIVGGIIGAVAFWILKLTN</sequence>
<dbReference type="EMBL" id="LT906446">
    <property type="protein sequence ID" value="SNU99660.1"/>
    <property type="molecule type" value="Genomic_DNA"/>
</dbReference>
<dbReference type="GeneID" id="78507164"/>
<keyword evidence="1" id="KW-1133">Transmembrane helix</keyword>
<feature type="transmembrane region" description="Helical" evidence="1">
    <location>
        <begin position="10"/>
        <end position="28"/>
    </location>
</feature>
<proteinExistence type="predicted"/>
<reference evidence="2 3" key="1">
    <citation type="submission" date="2017-06" db="EMBL/GenBank/DDBJ databases">
        <authorList>
            <consortium name="Pathogen Informatics"/>
        </authorList>
    </citation>
    <scope>NUCLEOTIDE SEQUENCE [LARGE SCALE GENOMIC DNA]</scope>
    <source>
        <strain evidence="2 3">NCTC10570</strain>
    </source>
</reference>
<protein>
    <submittedName>
        <fullName evidence="2">Predicted membrane protein</fullName>
    </submittedName>
</protein>
<dbReference type="InterPro" id="IPR007383">
    <property type="entry name" value="DUF445"/>
</dbReference>
<evidence type="ECO:0000313" key="2">
    <source>
        <dbReference type="EMBL" id="SNU99660.1"/>
    </source>
</evidence>
<accession>A0A239TPH9</accession>
<dbReference type="PANTHER" id="PTHR38442">
    <property type="entry name" value="INNER MEMBRANE PROTEIN-RELATED"/>
    <property type="match status" value="1"/>
</dbReference>
<keyword evidence="1" id="KW-0472">Membrane</keyword>
<keyword evidence="3" id="KW-1185">Reference proteome</keyword>
<organism evidence="2 3">
    <name type="scientific">Megamonas hypermegale</name>
    <dbReference type="NCBI Taxonomy" id="158847"/>
    <lineage>
        <taxon>Bacteria</taxon>
        <taxon>Bacillati</taxon>
        <taxon>Bacillota</taxon>
        <taxon>Negativicutes</taxon>
        <taxon>Selenomonadales</taxon>
        <taxon>Selenomonadaceae</taxon>
        <taxon>Megamonas</taxon>
    </lineage>
</organism>
<dbReference type="AlphaFoldDB" id="A0A239TPH9"/>
<dbReference type="GO" id="GO:0005886">
    <property type="term" value="C:plasma membrane"/>
    <property type="evidence" value="ECO:0007669"/>
    <property type="project" value="TreeGrafter"/>
</dbReference>
<keyword evidence="1" id="KW-0812">Transmembrane</keyword>
<dbReference type="Pfam" id="PF04286">
    <property type="entry name" value="DUF445"/>
    <property type="match status" value="1"/>
</dbReference>
<evidence type="ECO:0000256" key="1">
    <source>
        <dbReference type="SAM" id="Phobius"/>
    </source>
</evidence>
<dbReference type="eggNOG" id="COG2733">
    <property type="taxonomic scope" value="Bacteria"/>
</dbReference>
<gene>
    <name evidence="2" type="ORF">SAMEA4364220_01158</name>
</gene>
<feature type="transmembrane region" description="Helical" evidence="1">
    <location>
        <begin position="398"/>
        <end position="419"/>
    </location>
</feature>
<dbReference type="Proteomes" id="UP000215383">
    <property type="component" value="Chromosome 1"/>
</dbReference>
<feature type="transmembrane region" description="Helical" evidence="1">
    <location>
        <begin position="34"/>
        <end position="59"/>
    </location>
</feature>
<dbReference type="RefSeq" id="WP_027890513.1">
    <property type="nucleotide sequence ID" value="NZ_LT906446.1"/>
</dbReference>
<dbReference type="PANTHER" id="PTHR38442:SF1">
    <property type="entry name" value="INNER MEMBRANE PROTEIN"/>
    <property type="match status" value="1"/>
</dbReference>